<protein>
    <submittedName>
        <fullName evidence="1">Uncharacterized protein</fullName>
    </submittedName>
</protein>
<keyword evidence="2" id="KW-1185">Reference proteome</keyword>
<reference evidence="1 2" key="1">
    <citation type="journal article" date="2019" name="Int. J. Syst. Evol. Microbiol.">
        <title>Lactobacillus salitolerans sp. nov., a novel lactic acid bacterium isolated from spent mushroom substrates.</title>
        <authorList>
            <person name="Tohno M."/>
            <person name="Tanizawa Y."/>
            <person name="Kojima Y."/>
            <person name="Sakamoto M."/>
            <person name="Nakamura Y."/>
            <person name="Ohkuma M."/>
            <person name="Kobayashi H."/>
        </authorList>
    </citation>
    <scope>NUCLEOTIDE SEQUENCE [LARGE SCALE GENOMIC DNA]</scope>
    <source>
        <strain evidence="1 2">YK43</strain>
    </source>
</reference>
<dbReference type="RefSeq" id="WP_124974315.1">
    <property type="nucleotide sequence ID" value="NZ_BFFP01000001.1"/>
</dbReference>
<accession>A0A401IQ13</accession>
<evidence type="ECO:0000313" key="1">
    <source>
        <dbReference type="EMBL" id="GBG93629.1"/>
    </source>
</evidence>
<comment type="caution">
    <text evidence="1">The sequence shown here is derived from an EMBL/GenBank/DDBJ whole genome shotgun (WGS) entry which is preliminary data.</text>
</comment>
<organism evidence="1 2">
    <name type="scientific">Ligilactobacillus salitolerans</name>
    <dbReference type="NCBI Taxonomy" id="1808352"/>
    <lineage>
        <taxon>Bacteria</taxon>
        <taxon>Bacillati</taxon>
        <taxon>Bacillota</taxon>
        <taxon>Bacilli</taxon>
        <taxon>Lactobacillales</taxon>
        <taxon>Lactobacillaceae</taxon>
        <taxon>Ligilactobacillus</taxon>
    </lineage>
</organism>
<evidence type="ECO:0000313" key="2">
    <source>
        <dbReference type="Proteomes" id="UP000286848"/>
    </source>
</evidence>
<dbReference type="Proteomes" id="UP000286848">
    <property type="component" value="Unassembled WGS sequence"/>
</dbReference>
<proteinExistence type="predicted"/>
<gene>
    <name evidence="1" type="ORF">LFYK43_00880</name>
</gene>
<name>A0A401IQ13_9LACO</name>
<dbReference type="EMBL" id="BFFP01000001">
    <property type="protein sequence ID" value="GBG93629.1"/>
    <property type="molecule type" value="Genomic_DNA"/>
</dbReference>
<dbReference type="AlphaFoldDB" id="A0A401IQ13"/>
<sequence>MSKDRAENKHGKLASGIILLVCTLISIMFVISNKVHADGAISESSSQVTWKQLSETEQQQFLAAGFTKNDVYFQSKVNTGNTNTRSFNAVILTGSTKK</sequence>